<dbReference type="PANTHER" id="PTHR23407:SF1">
    <property type="entry name" value="5-FORMYLTETRAHYDROFOLATE CYCLO-LIGASE"/>
    <property type="match status" value="1"/>
</dbReference>
<dbReference type="NCBIfam" id="TIGR02727">
    <property type="entry name" value="MTHFS_bact"/>
    <property type="match status" value="1"/>
</dbReference>
<dbReference type="EMBL" id="CAEZVM010000017">
    <property type="protein sequence ID" value="CAB4631225.1"/>
    <property type="molecule type" value="Genomic_DNA"/>
</dbReference>
<comment type="similarity">
    <text evidence="1">Belongs to the 5-formyltetrahydrofolate cyclo-ligase family.</text>
</comment>
<keyword evidence="3" id="KW-0067">ATP-binding</keyword>
<dbReference type="GO" id="GO:0009396">
    <property type="term" value="P:folic acid-containing compound biosynthetic process"/>
    <property type="evidence" value="ECO:0007669"/>
    <property type="project" value="TreeGrafter"/>
</dbReference>
<name>A0A6J6J3I7_9ZZZZ</name>
<sequence>MTENVTDLKARLRASALSHRSSALAKETAGAFGKMLLALCEQVDARRVGVYLSFGSEPATDIFVMQAKAAGLFLAAPRIGSESSMEFLNLEGPLESTALGFLQPMGEAVDHNELDLIIAPALSVDQQGIRLGRGGGFFDRYLADFSGSVAAVVYDTEFVSDLPDEPHDRAVDFAVTQSRILKLHSTR</sequence>
<proteinExistence type="inferred from homology"/>
<accession>A0A6J6J3I7</accession>
<keyword evidence="2" id="KW-0547">Nucleotide-binding</keyword>
<dbReference type="PANTHER" id="PTHR23407">
    <property type="entry name" value="ATPASE INHIBITOR/5-FORMYLTETRAHYDROFOLATE CYCLO-LIGASE"/>
    <property type="match status" value="1"/>
</dbReference>
<evidence type="ECO:0000313" key="4">
    <source>
        <dbReference type="EMBL" id="CAB4631225.1"/>
    </source>
</evidence>
<dbReference type="GO" id="GO:0030272">
    <property type="term" value="F:5-formyltetrahydrofolate cyclo-ligase activity"/>
    <property type="evidence" value="ECO:0007669"/>
    <property type="project" value="TreeGrafter"/>
</dbReference>
<evidence type="ECO:0000256" key="1">
    <source>
        <dbReference type="ARBA" id="ARBA00010638"/>
    </source>
</evidence>
<dbReference type="AlphaFoldDB" id="A0A6J6J3I7"/>
<dbReference type="Pfam" id="PF01812">
    <property type="entry name" value="5-FTHF_cyc-lig"/>
    <property type="match status" value="1"/>
</dbReference>
<dbReference type="GO" id="GO:0035999">
    <property type="term" value="P:tetrahydrofolate interconversion"/>
    <property type="evidence" value="ECO:0007669"/>
    <property type="project" value="TreeGrafter"/>
</dbReference>
<dbReference type="InterPro" id="IPR024185">
    <property type="entry name" value="FTHF_cligase-like_sf"/>
</dbReference>
<evidence type="ECO:0000256" key="2">
    <source>
        <dbReference type="ARBA" id="ARBA00022741"/>
    </source>
</evidence>
<dbReference type="SUPFAM" id="SSF100950">
    <property type="entry name" value="NagB/RpiA/CoA transferase-like"/>
    <property type="match status" value="1"/>
</dbReference>
<organism evidence="4">
    <name type="scientific">freshwater metagenome</name>
    <dbReference type="NCBI Taxonomy" id="449393"/>
    <lineage>
        <taxon>unclassified sequences</taxon>
        <taxon>metagenomes</taxon>
        <taxon>ecological metagenomes</taxon>
    </lineage>
</organism>
<dbReference type="PIRSF" id="PIRSF006806">
    <property type="entry name" value="FTHF_cligase"/>
    <property type="match status" value="1"/>
</dbReference>
<dbReference type="InterPro" id="IPR002698">
    <property type="entry name" value="FTHF_cligase"/>
</dbReference>
<evidence type="ECO:0000256" key="3">
    <source>
        <dbReference type="ARBA" id="ARBA00022840"/>
    </source>
</evidence>
<reference evidence="4" key="1">
    <citation type="submission" date="2020-05" db="EMBL/GenBank/DDBJ databases">
        <authorList>
            <person name="Chiriac C."/>
            <person name="Salcher M."/>
            <person name="Ghai R."/>
            <person name="Kavagutti S V."/>
        </authorList>
    </citation>
    <scope>NUCLEOTIDE SEQUENCE</scope>
</reference>
<gene>
    <name evidence="4" type="ORF">UFOPK2032_00616</name>
</gene>
<dbReference type="Gene3D" id="3.40.50.10420">
    <property type="entry name" value="NagB/RpiA/CoA transferase-like"/>
    <property type="match status" value="1"/>
</dbReference>
<dbReference type="GO" id="GO:0005524">
    <property type="term" value="F:ATP binding"/>
    <property type="evidence" value="ECO:0007669"/>
    <property type="project" value="UniProtKB-KW"/>
</dbReference>
<dbReference type="InterPro" id="IPR037171">
    <property type="entry name" value="NagB/RpiA_transferase-like"/>
</dbReference>
<protein>
    <submittedName>
        <fullName evidence="4">Unannotated protein</fullName>
    </submittedName>
</protein>